<dbReference type="Pfam" id="PF13419">
    <property type="entry name" value="HAD_2"/>
    <property type="match status" value="1"/>
</dbReference>
<sequence>MQKNYQMLKPDSLIFDMDGTLWDASDTYTAAWNEGLKAMHIDRVINRGELDYMMGWERRRVLEHTFPDYPVEKQEQIYDAIVAAQDRLLPETGGLLYEGVAEGLARLATKYKLFMLSNCPKNAITQFLTFSGLTPYITGQITHGENGMPKHHNIKLLQSKYGLQNPVYVGDTETDQIQSDLAGVPFIFIDYGFGQTEKYALKFSSFTQLTDYFMAL</sequence>
<organism evidence="5 6">
    <name type="scientific">Adhaeribacter aerolatus</name>
    <dbReference type="NCBI Taxonomy" id="670289"/>
    <lineage>
        <taxon>Bacteria</taxon>
        <taxon>Pseudomonadati</taxon>
        <taxon>Bacteroidota</taxon>
        <taxon>Cytophagia</taxon>
        <taxon>Cytophagales</taxon>
        <taxon>Hymenobacteraceae</taxon>
        <taxon>Adhaeribacter</taxon>
    </lineage>
</organism>
<dbReference type="GO" id="GO:0008967">
    <property type="term" value="F:phosphoglycolate phosphatase activity"/>
    <property type="evidence" value="ECO:0007669"/>
    <property type="project" value="UniProtKB-EC"/>
</dbReference>
<dbReference type="InterPro" id="IPR036412">
    <property type="entry name" value="HAD-like_sf"/>
</dbReference>
<comment type="similarity">
    <text evidence="3">Belongs to the HAD-like hydrolase superfamily. CbbY/CbbZ/Gph/YieH family.</text>
</comment>
<evidence type="ECO:0000313" key="6">
    <source>
        <dbReference type="Proteomes" id="UP000321532"/>
    </source>
</evidence>
<reference evidence="5 6" key="1">
    <citation type="submission" date="2019-07" db="EMBL/GenBank/DDBJ databases">
        <title>Whole genome shotgun sequence of Adhaeribacter aerolatus NBRC 106133.</title>
        <authorList>
            <person name="Hosoyama A."/>
            <person name="Uohara A."/>
            <person name="Ohji S."/>
            <person name="Ichikawa N."/>
        </authorList>
    </citation>
    <scope>NUCLEOTIDE SEQUENCE [LARGE SCALE GENOMIC DNA]</scope>
    <source>
        <strain evidence="5 6">NBRC 106133</strain>
    </source>
</reference>
<dbReference type="InterPro" id="IPR023198">
    <property type="entry name" value="PGP-like_dom2"/>
</dbReference>
<dbReference type="GO" id="GO:0006281">
    <property type="term" value="P:DNA repair"/>
    <property type="evidence" value="ECO:0007669"/>
    <property type="project" value="TreeGrafter"/>
</dbReference>
<comment type="pathway">
    <text evidence="2">Organic acid metabolism; glycolate biosynthesis; glycolate from 2-phosphoglycolate: step 1/1.</text>
</comment>
<dbReference type="SFLD" id="SFLDG01129">
    <property type="entry name" value="C1.5:_HAD__Beta-PGM__Phosphata"/>
    <property type="match status" value="1"/>
</dbReference>
<dbReference type="SUPFAM" id="SSF56784">
    <property type="entry name" value="HAD-like"/>
    <property type="match status" value="1"/>
</dbReference>
<evidence type="ECO:0000256" key="4">
    <source>
        <dbReference type="ARBA" id="ARBA00013078"/>
    </source>
</evidence>
<protein>
    <recommendedName>
        <fullName evidence="4">phosphoglycolate phosphatase</fullName>
        <ecNumber evidence="4">3.1.3.18</ecNumber>
    </recommendedName>
</protein>
<evidence type="ECO:0000313" key="5">
    <source>
        <dbReference type="EMBL" id="GEO05402.1"/>
    </source>
</evidence>
<accession>A0A512B0C2</accession>
<gene>
    <name evidence="5" type="ORF">AAE02nite_30660</name>
</gene>
<evidence type="ECO:0000256" key="3">
    <source>
        <dbReference type="ARBA" id="ARBA00006171"/>
    </source>
</evidence>
<dbReference type="InterPro" id="IPR041492">
    <property type="entry name" value="HAD_2"/>
</dbReference>
<name>A0A512B0C2_9BACT</name>
<dbReference type="Gene3D" id="1.10.150.240">
    <property type="entry name" value="Putative phosphatase, domain 2"/>
    <property type="match status" value="1"/>
</dbReference>
<keyword evidence="6" id="KW-1185">Reference proteome</keyword>
<evidence type="ECO:0000256" key="1">
    <source>
        <dbReference type="ARBA" id="ARBA00000830"/>
    </source>
</evidence>
<dbReference type="SFLD" id="SFLDS00003">
    <property type="entry name" value="Haloacid_Dehalogenase"/>
    <property type="match status" value="1"/>
</dbReference>
<comment type="caution">
    <text evidence="5">The sequence shown here is derived from an EMBL/GenBank/DDBJ whole genome shotgun (WGS) entry which is preliminary data.</text>
</comment>
<dbReference type="PANTHER" id="PTHR43434:SF1">
    <property type="entry name" value="PHOSPHOGLYCOLATE PHOSPHATASE"/>
    <property type="match status" value="1"/>
</dbReference>
<dbReference type="PANTHER" id="PTHR43434">
    <property type="entry name" value="PHOSPHOGLYCOLATE PHOSPHATASE"/>
    <property type="match status" value="1"/>
</dbReference>
<evidence type="ECO:0000256" key="2">
    <source>
        <dbReference type="ARBA" id="ARBA00004818"/>
    </source>
</evidence>
<dbReference type="Proteomes" id="UP000321532">
    <property type="component" value="Unassembled WGS sequence"/>
</dbReference>
<dbReference type="AlphaFoldDB" id="A0A512B0C2"/>
<dbReference type="EMBL" id="BJYS01000023">
    <property type="protein sequence ID" value="GEO05402.1"/>
    <property type="molecule type" value="Genomic_DNA"/>
</dbReference>
<dbReference type="Gene3D" id="3.40.50.1000">
    <property type="entry name" value="HAD superfamily/HAD-like"/>
    <property type="match status" value="1"/>
</dbReference>
<proteinExistence type="inferred from homology"/>
<comment type="catalytic activity">
    <reaction evidence="1">
        <text>2-phosphoglycolate + H2O = glycolate + phosphate</text>
        <dbReference type="Rhea" id="RHEA:14369"/>
        <dbReference type="ChEBI" id="CHEBI:15377"/>
        <dbReference type="ChEBI" id="CHEBI:29805"/>
        <dbReference type="ChEBI" id="CHEBI:43474"/>
        <dbReference type="ChEBI" id="CHEBI:58033"/>
        <dbReference type="EC" id="3.1.3.18"/>
    </reaction>
</comment>
<dbReference type="InterPro" id="IPR050155">
    <property type="entry name" value="HAD-like_hydrolase_sf"/>
</dbReference>
<dbReference type="InterPro" id="IPR023214">
    <property type="entry name" value="HAD_sf"/>
</dbReference>
<dbReference type="EC" id="3.1.3.18" evidence="4"/>